<dbReference type="KEGG" id="ock:EXM22_13275"/>
<dbReference type="Proteomes" id="UP000324209">
    <property type="component" value="Chromosome"/>
</dbReference>
<organism evidence="1 2">
    <name type="scientific">Oceanispirochaeta crateris</name>
    <dbReference type="NCBI Taxonomy" id="2518645"/>
    <lineage>
        <taxon>Bacteria</taxon>
        <taxon>Pseudomonadati</taxon>
        <taxon>Spirochaetota</taxon>
        <taxon>Spirochaetia</taxon>
        <taxon>Spirochaetales</taxon>
        <taxon>Spirochaetaceae</taxon>
        <taxon>Oceanispirochaeta</taxon>
    </lineage>
</organism>
<dbReference type="EMBL" id="CP036150">
    <property type="protein sequence ID" value="QEN08915.1"/>
    <property type="molecule type" value="Genomic_DNA"/>
</dbReference>
<sequence length="263" mass="30836">MELLKVKDKEVFVVESHNQVLEAWASGSQQNVFSLDYHTDTRAAFQRYSYWRADSEIKAGHSYSHEKRIEELTEEKIYQFMNNEIDIHQINDNLQHDEHLDFSVRTDIVDKVFVLAKNRNLKSSNPNVHILDGMTQYDDQRIIEFSPPCLPDCRKEKHDEECRILRAESSIEDSFLEDAVLKAESIAPFFFSHYILDVDCDYFNTEESLYPQEYEVFKRLVRNSDFITIALEPECVKICRHADSQLESDAILSRLVSLIEELS</sequence>
<evidence type="ECO:0000313" key="2">
    <source>
        <dbReference type="Proteomes" id="UP000324209"/>
    </source>
</evidence>
<accession>A0A5C1QL72</accession>
<protein>
    <submittedName>
        <fullName evidence="1">Uncharacterized protein</fullName>
    </submittedName>
</protein>
<reference evidence="1 2" key="1">
    <citation type="submission" date="2019-02" db="EMBL/GenBank/DDBJ databases">
        <title>Complete Genome Sequence and Methylome Analysis of free living Spirochaetas.</title>
        <authorList>
            <person name="Fomenkov A."/>
            <person name="Dubinina G."/>
            <person name="Leshcheva N."/>
            <person name="Mikheeva N."/>
            <person name="Grabovich M."/>
            <person name="Vincze T."/>
            <person name="Roberts R.J."/>
        </authorList>
    </citation>
    <scope>NUCLEOTIDE SEQUENCE [LARGE SCALE GENOMIC DNA]</scope>
    <source>
        <strain evidence="1 2">K2</strain>
    </source>
</reference>
<dbReference type="AlphaFoldDB" id="A0A5C1QL72"/>
<gene>
    <name evidence="1" type="ORF">EXM22_13275</name>
</gene>
<proteinExistence type="predicted"/>
<dbReference type="OrthoDB" id="1430913at2"/>
<keyword evidence="2" id="KW-1185">Reference proteome</keyword>
<evidence type="ECO:0000313" key="1">
    <source>
        <dbReference type="EMBL" id="QEN08915.1"/>
    </source>
</evidence>
<dbReference type="RefSeq" id="WP_149486994.1">
    <property type="nucleotide sequence ID" value="NZ_CP036150.1"/>
</dbReference>
<name>A0A5C1QL72_9SPIO</name>